<gene>
    <name evidence="2" type="ORF">JRQ81_011273</name>
</gene>
<dbReference type="PANTHER" id="PTHR37873">
    <property type="entry name" value="SMALL INTEGRAL MEMBRANE PROTEIN 33"/>
    <property type="match status" value="1"/>
</dbReference>
<evidence type="ECO:0000256" key="1">
    <source>
        <dbReference type="SAM" id="Phobius"/>
    </source>
</evidence>
<comment type="caution">
    <text evidence="2">The sequence shown here is derived from an EMBL/GenBank/DDBJ whole genome shotgun (WGS) entry which is preliminary data.</text>
</comment>
<name>A0A9Q0Y1S2_9SAUR</name>
<dbReference type="PANTHER" id="PTHR37873:SF1">
    <property type="entry name" value="SMALL INTEGRAL MEMBRANE PROTEIN 33"/>
    <property type="match status" value="1"/>
</dbReference>
<dbReference type="Proteomes" id="UP001142489">
    <property type="component" value="Unassembled WGS sequence"/>
</dbReference>
<organism evidence="2 3">
    <name type="scientific">Phrynocephalus forsythii</name>
    <dbReference type="NCBI Taxonomy" id="171643"/>
    <lineage>
        <taxon>Eukaryota</taxon>
        <taxon>Metazoa</taxon>
        <taxon>Chordata</taxon>
        <taxon>Craniata</taxon>
        <taxon>Vertebrata</taxon>
        <taxon>Euteleostomi</taxon>
        <taxon>Lepidosauria</taxon>
        <taxon>Squamata</taxon>
        <taxon>Bifurcata</taxon>
        <taxon>Unidentata</taxon>
        <taxon>Episquamata</taxon>
        <taxon>Toxicofera</taxon>
        <taxon>Iguania</taxon>
        <taxon>Acrodonta</taxon>
        <taxon>Agamidae</taxon>
        <taxon>Agaminae</taxon>
        <taxon>Phrynocephalus</taxon>
    </lineage>
</organism>
<evidence type="ECO:0000313" key="3">
    <source>
        <dbReference type="Proteomes" id="UP001142489"/>
    </source>
</evidence>
<protein>
    <submittedName>
        <fullName evidence="2">Uncharacterized protein</fullName>
    </submittedName>
</protein>
<dbReference type="InterPro" id="IPR038803">
    <property type="entry name" value="SMIM33"/>
</dbReference>
<proteinExistence type="predicted"/>
<keyword evidence="1" id="KW-1133">Transmembrane helix</keyword>
<keyword evidence="3" id="KW-1185">Reference proteome</keyword>
<dbReference type="AlphaFoldDB" id="A0A9Q0Y1S2"/>
<keyword evidence="1" id="KW-0472">Membrane</keyword>
<sequence>MNFSATTSPLRQFDAQGFIAFTPSSVTARKSDGLAMISIIVAVFVFLAILIVVMVHYGPQLRAIRTPLCHEPLPQDMDDVVRLIGWKKLGSQRNGIMPSPQPAKNSHAAGLNTQCERRDPNIIEITSL</sequence>
<feature type="transmembrane region" description="Helical" evidence="1">
    <location>
        <begin position="33"/>
        <end position="55"/>
    </location>
</feature>
<accession>A0A9Q0Y1S2</accession>
<dbReference type="OrthoDB" id="9449854at2759"/>
<reference evidence="2" key="1">
    <citation type="journal article" date="2023" name="DNA Res.">
        <title>Chromosome-level genome assembly of Phrynocephalus forsythii using third-generation DNA sequencing and Hi-C analysis.</title>
        <authorList>
            <person name="Qi Y."/>
            <person name="Zhao W."/>
            <person name="Zhao Y."/>
            <person name="Niu C."/>
            <person name="Cao S."/>
            <person name="Zhang Y."/>
        </authorList>
    </citation>
    <scope>NUCLEOTIDE SEQUENCE</scope>
    <source>
        <tissue evidence="2">Muscle</tissue>
    </source>
</reference>
<evidence type="ECO:0000313" key="2">
    <source>
        <dbReference type="EMBL" id="KAJ7338313.1"/>
    </source>
</evidence>
<dbReference type="EMBL" id="JAPFRF010000003">
    <property type="protein sequence ID" value="KAJ7338313.1"/>
    <property type="molecule type" value="Genomic_DNA"/>
</dbReference>
<keyword evidence="1" id="KW-0812">Transmembrane</keyword>